<sequence>MEKRVTKEFEKLKIAYGGIDNYREEIKRYCDEATFAWNSDPIAIGRILRAHLYVEHYLDKYLREEYNLNNKELVFLNFYGKIKKIERNDKIWILCKSLKKLNSIRNKIAHNLSFSFTKNDLIFFKNRKEFQSYWFIIKSSIDENDFLDVYEVFCQFISQNINEALNPKQYLIDNVMEALRKDIVDIWKDSKKVDED</sequence>
<gene>
    <name evidence="1" type="ORF">PT517_09890</name>
</gene>
<evidence type="ECO:0000313" key="2">
    <source>
        <dbReference type="Proteomes" id="UP001237501"/>
    </source>
</evidence>
<reference evidence="1" key="1">
    <citation type="journal article" date="2023" name="Antibiotics">
        <title>Genomic Characterization of Antibiotic-Resistant Campylobacterales Isolated from Chilean Poultry Meat.</title>
        <authorList>
            <person name="Concha-Toloza M."/>
            <person name="Lopez-Cantillo M."/>
            <person name="Molina-Mora J.A."/>
            <person name="Collado L."/>
        </authorList>
    </citation>
    <scope>NUCLEOTIDE SEQUENCE</scope>
    <source>
        <strain evidence="1">FR1p153A2</strain>
    </source>
</reference>
<dbReference type="Proteomes" id="UP001237501">
    <property type="component" value="Unassembled WGS sequence"/>
</dbReference>
<accession>A0AAW6VIT9</accession>
<evidence type="ECO:0000313" key="1">
    <source>
        <dbReference type="EMBL" id="MDK2042082.1"/>
    </source>
</evidence>
<name>A0AAW6VIT9_9BACT</name>
<dbReference type="AlphaFoldDB" id="A0AAW6VIT9"/>
<organism evidence="1 2">
    <name type="scientific">Aliarcobacter butzleri</name>
    <dbReference type="NCBI Taxonomy" id="28197"/>
    <lineage>
        <taxon>Bacteria</taxon>
        <taxon>Pseudomonadati</taxon>
        <taxon>Campylobacterota</taxon>
        <taxon>Epsilonproteobacteria</taxon>
        <taxon>Campylobacterales</taxon>
        <taxon>Arcobacteraceae</taxon>
        <taxon>Aliarcobacter</taxon>
    </lineage>
</organism>
<protein>
    <submittedName>
        <fullName evidence="1">Uncharacterized protein</fullName>
    </submittedName>
</protein>
<reference evidence="1" key="2">
    <citation type="submission" date="2023-02" db="EMBL/GenBank/DDBJ databases">
        <authorList>
            <person name="Concha-Toloza M."/>
            <person name="Lopez-Cantillo M."/>
            <person name="Molina-Mora J."/>
            <person name="Collado L."/>
        </authorList>
    </citation>
    <scope>NUCLEOTIDE SEQUENCE</scope>
    <source>
        <strain evidence="1">FR1p153A2</strain>
    </source>
</reference>
<dbReference type="RefSeq" id="WP_152060366.1">
    <property type="nucleotide sequence ID" value="NZ_CABVSN010000028.1"/>
</dbReference>
<dbReference type="EMBL" id="JAQTJK010000013">
    <property type="protein sequence ID" value="MDK2042082.1"/>
    <property type="molecule type" value="Genomic_DNA"/>
</dbReference>
<comment type="caution">
    <text evidence="1">The sequence shown here is derived from an EMBL/GenBank/DDBJ whole genome shotgun (WGS) entry which is preliminary data.</text>
</comment>
<proteinExistence type="predicted"/>